<dbReference type="Gene3D" id="3.40.50.300">
    <property type="entry name" value="P-loop containing nucleotide triphosphate hydrolases"/>
    <property type="match status" value="1"/>
</dbReference>
<dbReference type="GO" id="GO:0140664">
    <property type="term" value="F:ATP-dependent DNA damage sensor activity"/>
    <property type="evidence" value="ECO:0007669"/>
    <property type="project" value="InterPro"/>
</dbReference>
<keyword evidence="2" id="KW-0067">ATP-binding</keyword>
<evidence type="ECO:0000313" key="5">
    <source>
        <dbReference type="EMBL" id="PJR04607.1"/>
    </source>
</evidence>
<dbReference type="Proteomes" id="UP000231960">
    <property type="component" value="Unassembled WGS sequence"/>
</dbReference>
<dbReference type="EMBL" id="NIPO01000001">
    <property type="protein sequence ID" value="PJR04607.1"/>
    <property type="molecule type" value="Genomic_DNA"/>
</dbReference>
<dbReference type="PANTHER" id="PTHR11361:SF34">
    <property type="entry name" value="DNA MISMATCH REPAIR PROTEIN MSH1, MITOCHONDRIAL"/>
    <property type="match status" value="1"/>
</dbReference>
<feature type="domain" description="DNA mismatch repair proteins mutS family" evidence="4">
    <location>
        <begin position="241"/>
        <end position="420"/>
    </location>
</feature>
<dbReference type="GO" id="GO:0006298">
    <property type="term" value="P:mismatch repair"/>
    <property type="evidence" value="ECO:0007669"/>
    <property type="project" value="InterPro"/>
</dbReference>
<dbReference type="SMART" id="SM00534">
    <property type="entry name" value="MUTSac"/>
    <property type="match status" value="1"/>
</dbReference>
<name>A0A2M9R6W2_9FLAO</name>
<dbReference type="RefSeq" id="WP_100678166.1">
    <property type="nucleotide sequence ID" value="NZ_NIPO01000001.1"/>
</dbReference>
<dbReference type="OrthoDB" id="9802448at2"/>
<protein>
    <recommendedName>
        <fullName evidence="4">DNA mismatch repair proteins mutS family domain-containing protein</fullName>
    </recommendedName>
</protein>
<sequence>MNNLKDLNIEKEILPLFDHSLNAFAKKKILDILSNPLSSVGEITQRQNILKGFAENHKILKDYSYTVLFVNEVYFFLNNEKIEDLSQKKWRYKLFASRQEKTKYLSKFNQLILFFFRLESRYFTRLNLESFPKEYSSSIQRILHFLSLFELYKYEYIIREKRLQDKHIIELTKKVANLQKEELIQTFWEDFFLFEAYLSIHFSILNNDFSFPKFTDNSIKLSDFYHPLLTNPVKNNFETNRRVIVMNGPNMSGKSTFLKAVALCVYFAHLGIGIPATTGEIPFCDYFSIEINRRDNIMNGYSHFMTEVLHLKNVIEQASSGKRCFAVFDELFNGTNVEDGFEICKTTINGLSKFDNSFFFISTHIQELKNVTNEQTANYYIDCKLINNNPTFTYQLKKGWSDIKVGRILFEKEGLNKLLE</sequence>
<proteinExistence type="predicted"/>
<accession>A0A2M9R6W2</accession>
<gene>
    <name evidence="5" type="ORF">CDL10_08680</name>
</gene>
<evidence type="ECO:0000256" key="1">
    <source>
        <dbReference type="ARBA" id="ARBA00022741"/>
    </source>
</evidence>
<comment type="caution">
    <text evidence="5">The sequence shown here is derived from an EMBL/GenBank/DDBJ whole genome shotgun (WGS) entry which is preliminary data.</text>
</comment>
<dbReference type="InterPro" id="IPR000432">
    <property type="entry name" value="DNA_mismatch_repair_MutS_C"/>
</dbReference>
<evidence type="ECO:0000256" key="3">
    <source>
        <dbReference type="ARBA" id="ARBA00023125"/>
    </source>
</evidence>
<dbReference type="Pfam" id="PF00488">
    <property type="entry name" value="MutS_V"/>
    <property type="match status" value="1"/>
</dbReference>
<dbReference type="InterPro" id="IPR027417">
    <property type="entry name" value="P-loop_NTPase"/>
</dbReference>
<dbReference type="GO" id="GO:0005524">
    <property type="term" value="F:ATP binding"/>
    <property type="evidence" value="ECO:0007669"/>
    <property type="project" value="UniProtKB-KW"/>
</dbReference>
<keyword evidence="3" id="KW-0238">DNA-binding</keyword>
<organism evidence="5 6">
    <name type="scientific">Avrilella dinanensis</name>
    <dbReference type="NCBI Taxonomy" id="2008672"/>
    <lineage>
        <taxon>Bacteria</taxon>
        <taxon>Pseudomonadati</taxon>
        <taxon>Bacteroidota</taxon>
        <taxon>Flavobacteriia</taxon>
        <taxon>Flavobacteriales</taxon>
        <taxon>Flavobacteriaceae</taxon>
        <taxon>Avrilella</taxon>
    </lineage>
</organism>
<keyword evidence="1" id="KW-0547">Nucleotide-binding</keyword>
<evidence type="ECO:0000256" key="2">
    <source>
        <dbReference type="ARBA" id="ARBA00022840"/>
    </source>
</evidence>
<dbReference type="InterPro" id="IPR045076">
    <property type="entry name" value="MutS"/>
</dbReference>
<dbReference type="SUPFAM" id="SSF52540">
    <property type="entry name" value="P-loop containing nucleoside triphosphate hydrolases"/>
    <property type="match status" value="1"/>
</dbReference>
<dbReference type="PANTHER" id="PTHR11361">
    <property type="entry name" value="DNA MISMATCH REPAIR PROTEIN MUTS FAMILY MEMBER"/>
    <property type="match status" value="1"/>
</dbReference>
<dbReference type="AlphaFoldDB" id="A0A2M9R6W2"/>
<dbReference type="GO" id="GO:0030983">
    <property type="term" value="F:mismatched DNA binding"/>
    <property type="evidence" value="ECO:0007669"/>
    <property type="project" value="InterPro"/>
</dbReference>
<reference evidence="5 6" key="1">
    <citation type="submission" date="2017-06" db="EMBL/GenBank/DDBJ databases">
        <title>Description of Avrilella dinanensis gen. nov. sp. nov.</title>
        <authorList>
            <person name="Leyer C."/>
            <person name="Sassi M."/>
            <person name="Minet J."/>
            <person name="Kayal S."/>
            <person name="Cattoir V."/>
        </authorList>
    </citation>
    <scope>NUCLEOTIDE SEQUENCE [LARGE SCALE GENOMIC DNA]</scope>
    <source>
        <strain evidence="5 6">UR159</strain>
    </source>
</reference>
<evidence type="ECO:0000313" key="6">
    <source>
        <dbReference type="Proteomes" id="UP000231960"/>
    </source>
</evidence>
<evidence type="ECO:0000259" key="4">
    <source>
        <dbReference type="SMART" id="SM00534"/>
    </source>
</evidence>
<keyword evidence="6" id="KW-1185">Reference proteome</keyword>